<gene>
    <name evidence="1" type="ORF">ACFR9T_03525</name>
</gene>
<accession>A0ABD6BYL1</accession>
<evidence type="ECO:0000313" key="2">
    <source>
        <dbReference type="Proteomes" id="UP001597185"/>
    </source>
</evidence>
<name>A0ABD6BYL1_9EURY</name>
<protein>
    <submittedName>
        <fullName evidence="1">Uncharacterized protein</fullName>
    </submittedName>
</protein>
<organism evidence="1 2">
    <name type="scientific">Halorubrum laminariae</name>
    <dbReference type="NCBI Taxonomy" id="1433523"/>
    <lineage>
        <taxon>Archaea</taxon>
        <taxon>Methanobacteriati</taxon>
        <taxon>Methanobacteriota</taxon>
        <taxon>Stenosarchaea group</taxon>
        <taxon>Halobacteria</taxon>
        <taxon>Halobacteriales</taxon>
        <taxon>Haloferacaceae</taxon>
        <taxon>Halorubrum</taxon>
    </lineage>
</organism>
<dbReference type="Proteomes" id="UP001597185">
    <property type="component" value="Unassembled WGS sequence"/>
</dbReference>
<keyword evidence="2" id="KW-1185">Reference proteome</keyword>
<dbReference type="EMBL" id="JBHUDB010000001">
    <property type="protein sequence ID" value="MFD1569666.1"/>
    <property type="molecule type" value="Genomic_DNA"/>
</dbReference>
<comment type="caution">
    <text evidence="1">The sequence shown here is derived from an EMBL/GenBank/DDBJ whole genome shotgun (WGS) entry which is preliminary data.</text>
</comment>
<reference evidence="1 2" key="1">
    <citation type="journal article" date="2019" name="Int. J. Syst. Evol. Microbiol.">
        <title>The Global Catalogue of Microorganisms (GCM) 10K type strain sequencing project: providing services to taxonomists for standard genome sequencing and annotation.</title>
        <authorList>
            <consortium name="The Broad Institute Genomics Platform"/>
            <consortium name="The Broad Institute Genome Sequencing Center for Infectious Disease"/>
            <person name="Wu L."/>
            <person name="Ma J."/>
        </authorList>
    </citation>
    <scope>NUCLEOTIDE SEQUENCE [LARGE SCALE GENOMIC DNA]</scope>
    <source>
        <strain evidence="1 2">CGMCC 1.12689</strain>
    </source>
</reference>
<evidence type="ECO:0000313" key="1">
    <source>
        <dbReference type="EMBL" id="MFD1569666.1"/>
    </source>
</evidence>
<dbReference type="RefSeq" id="WP_256417484.1">
    <property type="nucleotide sequence ID" value="NZ_JANHDL010000002.1"/>
</dbReference>
<sequence>MSSSTTTESARTASIVQILCEAEGKDVVLRFDGSMSAPTSKYDGSSYHHDILPKATLNATISRASIEDEGETLMCFAKISLDELDRVGIDPFIVYTEPVDEQPEYCVVDINASRQWWLDEYEELTREEAEQAINNGREEEVLPPWDGLPTVTVNVERTLECHEKSYDSGFHVQYASPTHEIGWLIDVRIK</sequence>
<dbReference type="AlphaFoldDB" id="A0ABD6BYL1"/>
<proteinExistence type="predicted"/>